<feature type="compositionally biased region" description="Basic and acidic residues" evidence="1">
    <location>
        <begin position="126"/>
        <end position="148"/>
    </location>
</feature>
<dbReference type="EMBL" id="JAWWNJ010000050">
    <property type="protein sequence ID" value="KAK7016505.1"/>
    <property type="molecule type" value="Genomic_DNA"/>
</dbReference>
<accession>A0AAW0ASV6</accession>
<protein>
    <submittedName>
        <fullName evidence="2">Uncharacterized protein</fullName>
    </submittedName>
</protein>
<proteinExistence type="predicted"/>
<feature type="compositionally biased region" description="Polar residues" evidence="1">
    <location>
        <begin position="18"/>
        <end position="29"/>
    </location>
</feature>
<gene>
    <name evidence="2" type="ORF">R3P38DRAFT_2785713</name>
</gene>
<dbReference type="AlphaFoldDB" id="A0AAW0ASV6"/>
<sequence length="231" mass="25109">MAILTGPGAIADADFVEQQPSEPTFTFGNEAQPMDIDPPTVFAQPAPLIRQPMQQSLLPGAAPAPAGTSKKPLETAAQCVHITNATGVTNVEAREGADVRMGRRQRKFDSIRDYETEDGGGVTLNAERRVGDIDGRASEYARRRERRDTKKRRSGEEGSGSGKEGRGKRRVEAGRRRGVAGRRQTWVPQCRVGYLKRGGRQISRSEVSAMEADDSSTQDEDDSSSCSKTTT</sequence>
<comment type="caution">
    <text evidence="2">The sequence shown here is derived from an EMBL/GenBank/DDBJ whole genome shotgun (WGS) entry which is preliminary data.</text>
</comment>
<organism evidence="2 3">
    <name type="scientific">Favolaschia claudopus</name>
    <dbReference type="NCBI Taxonomy" id="2862362"/>
    <lineage>
        <taxon>Eukaryota</taxon>
        <taxon>Fungi</taxon>
        <taxon>Dikarya</taxon>
        <taxon>Basidiomycota</taxon>
        <taxon>Agaricomycotina</taxon>
        <taxon>Agaricomycetes</taxon>
        <taxon>Agaricomycetidae</taxon>
        <taxon>Agaricales</taxon>
        <taxon>Marasmiineae</taxon>
        <taxon>Mycenaceae</taxon>
        <taxon>Favolaschia</taxon>
    </lineage>
</organism>
<name>A0AAW0ASV6_9AGAR</name>
<evidence type="ECO:0000256" key="1">
    <source>
        <dbReference type="SAM" id="MobiDB-lite"/>
    </source>
</evidence>
<feature type="region of interest" description="Disordered" evidence="1">
    <location>
        <begin position="110"/>
        <end position="231"/>
    </location>
</feature>
<feature type="compositionally biased region" description="Acidic residues" evidence="1">
    <location>
        <begin position="211"/>
        <end position="223"/>
    </location>
</feature>
<evidence type="ECO:0000313" key="3">
    <source>
        <dbReference type="Proteomes" id="UP001362999"/>
    </source>
</evidence>
<reference evidence="2 3" key="1">
    <citation type="journal article" date="2024" name="J Genomics">
        <title>Draft genome sequencing and assembly of Favolaschia claudopus CIRM-BRFM 2984 isolated from oak limbs.</title>
        <authorList>
            <person name="Navarro D."/>
            <person name="Drula E."/>
            <person name="Chaduli D."/>
            <person name="Cazenave R."/>
            <person name="Ahrendt S."/>
            <person name="Wang J."/>
            <person name="Lipzen A."/>
            <person name="Daum C."/>
            <person name="Barry K."/>
            <person name="Grigoriev I.V."/>
            <person name="Favel A."/>
            <person name="Rosso M.N."/>
            <person name="Martin F."/>
        </authorList>
    </citation>
    <scope>NUCLEOTIDE SEQUENCE [LARGE SCALE GENOMIC DNA]</scope>
    <source>
        <strain evidence="2 3">CIRM-BRFM 2984</strain>
    </source>
</reference>
<keyword evidence="3" id="KW-1185">Reference proteome</keyword>
<feature type="region of interest" description="Disordered" evidence="1">
    <location>
        <begin position="17"/>
        <end position="39"/>
    </location>
</feature>
<evidence type="ECO:0000313" key="2">
    <source>
        <dbReference type="EMBL" id="KAK7016505.1"/>
    </source>
</evidence>
<dbReference type="Proteomes" id="UP001362999">
    <property type="component" value="Unassembled WGS sequence"/>
</dbReference>